<feature type="region of interest" description="Disordered" evidence="1">
    <location>
        <begin position="1"/>
        <end position="129"/>
    </location>
</feature>
<dbReference type="EMBL" id="GDKF01008594">
    <property type="protein sequence ID" value="JAT70028.1"/>
    <property type="molecule type" value="Transcribed_RNA"/>
</dbReference>
<name>A0A1D1ZSV5_AUXPR</name>
<dbReference type="AlphaFoldDB" id="A0A1D1ZSV5"/>
<feature type="compositionally biased region" description="Basic and acidic residues" evidence="1">
    <location>
        <begin position="169"/>
        <end position="182"/>
    </location>
</feature>
<proteinExistence type="predicted"/>
<protein>
    <submittedName>
        <fullName evidence="2">Uncharacterized protein</fullName>
    </submittedName>
</protein>
<feature type="compositionally biased region" description="Low complexity" evidence="1">
    <location>
        <begin position="7"/>
        <end position="21"/>
    </location>
</feature>
<feature type="compositionally biased region" description="Low complexity" evidence="1">
    <location>
        <begin position="42"/>
        <end position="90"/>
    </location>
</feature>
<gene>
    <name evidence="2" type="ORF">g.18057</name>
</gene>
<reference evidence="2" key="1">
    <citation type="submission" date="2015-08" db="EMBL/GenBank/DDBJ databases">
        <authorList>
            <person name="Babu N.S."/>
            <person name="Beckwith C.J."/>
            <person name="Beseler K.G."/>
            <person name="Brison A."/>
            <person name="Carone J.V."/>
            <person name="Caskin T.P."/>
            <person name="Diamond M."/>
            <person name="Durham M.E."/>
            <person name="Foxe J.M."/>
            <person name="Go M."/>
            <person name="Henderson B.A."/>
            <person name="Jones I.B."/>
            <person name="McGettigan J.A."/>
            <person name="Micheletti S.J."/>
            <person name="Nasrallah M.E."/>
            <person name="Ortiz D."/>
            <person name="Piller C.R."/>
            <person name="Privatt S.R."/>
            <person name="Schneider S.L."/>
            <person name="Sharp S."/>
            <person name="Smith T.C."/>
            <person name="Stanton J.D."/>
            <person name="Ullery H.E."/>
            <person name="Wilson R.J."/>
            <person name="Serrano M.G."/>
            <person name="Buck G."/>
            <person name="Lee V."/>
            <person name="Wang Y."/>
            <person name="Carvalho R."/>
            <person name="Voegtly L."/>
            <person name="Shi R."/>
            <person name="Duckworth R."/>
            <person name="Johnson A."/>
            <person name="Loviza R."/>
            <person name="Walstead R."/>
            <person name="Shah Z."/>
            <person name="Kiflezghi M."/>
            <person name="Wade K."/>
            <person name="Ball S.L."/>
            <person name="Bradley K.W."/>
            <person name="Asai D.J."/>
            <person name="Bowman C.A."/>
            <person name="Russell D.A."/>
            <person name="Pope W.H."/>
            <person name="Jacobs-Sera D."/>
            <person name="Hendrix R.W."/>
            <person name="Hatfull G.F."/>
        </authorList>
    </citation>
    <scope>NUCLEOTIDE SEQUENCE</scope>
</reference>
<feature type="region of interest" description="Disordered" evidence="1">
    <location>
        <begin position="150"/>
        <end position="182"/>
    </location>
</feature>
<feature type="compositionally biased region" description="Low complexity" evidence="1">
    <location>
        <begin position="115"/>
        <end position="126"/>
    </location>
</feature>
<evidence type="ECO:0000256" key="1">
    <source>
        <dbReference type="SAM" id="MobiDB-lite"/>
    </source>
</evidence>
<evidence type="ECO:0000313" key="2">
    <source>
        <dbReference type="EMBL" id="JAT70028.1"/>
    </source>
</evidence>
<organism evidence="2">
    <name type="scientific">Auxenochlorella protothecoides</name>
    <name type="common">Green microalga</name>
    <name type="synonym">Chlorella protothecoides</name>
    <dbReference type="NCBI Taxonomy" id="3075"/>
    <lineage>
        <taxon>Eukaryota</taxon>
        <taxon>Viridiplantae</taxon>
        <taxon>Chlorophyta</taxon>
        <taxon>core chlorophytes</taxon>
        <taxon>Trebouxiophyceae</taxon>
        <taxon>Chlorellales</taxon>
        <taxon>Chlorellaceae</taxon>
        <taxon>Auxenochlorella</taxon>
    </lineage>
</organism>
<feature type="non-terminal residue" evidence="2">
    <location>
        <position position="1"/>
    </location>
</feature>
<sequence>PPPPPACSSSTPSRLPKTPSRLPRPPPLARDASRGATRLPQAPGHGRVPGGAAPAASRARSGAPAPAAQPARKAAPASAAPARTARLPSRTVKKAQPTPEPAAPGVPTLASGDCAASEATESAEAELTPRTAQIRYLEQHPELVFGWTAPSRMMQSPDPATRQAQARKLTAEERHLRDWQDG</sequence>
<accession>A0A1D1ZSV5</accession>